<dbReference type="GO" id="GO:0006352">
    <property type="term" value="P:DNA-templated transcription initiation"/>
    <property type="evidence" value="ECO:0007669"/>
    <property type="project" value="InterPro"/>
</dbReference>
<dbReference type="InterPro" id="IPR013324">
    <property type="entry name" value="RNA_pol_sigma_r3/r4-like"/>
</dbReference>
<keyword evidence="6 7" id="KW-0804">Transcription</keyword>
<evidence type="ECO:0000256" key="1">
    <source>
        <dbReference type="ARBA" id="ARBA00010641"/>
    </source>
</evidence>
<dbReference type="Gene3D" id="1.10.1740.10">
    <property type="match status" value="1"/>
</dbReference>
<evidence type="ECO:0000256" key="7">
    <source>
        <dbReference type="RuleBase" id="RU000716"/>
    </source>
</evidence>
<keyword evidence="12" id="KW-1185">Reference proteome</keyword>
<evidence type="ECO:0000256" key="4">
    <source>
        <dbReference type="ARBA" id="ARBA00023082"/>
    </source>
</evidence>
<evidence type="ECO:0000259" key="9">
    <source>
        <dbReference type="Pfam" id="PF08281"/>
    </source>
</evidence>
<dbReference type="InterPro" id="IPR032710">
    <property type="entry name" value="NTF2-like_dom_sf"/>
</dbReference>
<dbReference type="NCBIfam" id="TIGR02937">
    <property type="entry name" value="sigma70-ECF"/>
    <property type="match status" value="1"/>
</dbReference>
<dbReference type="Pfam" id="PF04542">
    <property type="entry name" value="Sigma70_r2"/>
    <property type="match status" value="1"/>
</dbReference>
<dbReference type="NCBIfam" id="TIGR02960">
    <property type="entry name" value="SigX5"/>
    <property type="match status" value="1"/>
</dbReference>
<keyword evidence="11" id="KW-0808">Transferase</keyword>
<dbReference type="Gene3D" id="3.10.450.50">
    <property type="match status" value="1"/>
</dbReference>
<dbReference type="GO" id="GO:0016779">
    <property type="term" value="F:nucleotidyltransferase activity"/>
    <property type="evidence" value="ECO:0007669"/>
    <property type="project" value="UniProtKB-KW"/>
</dbReference>
<dbReference type="InterPro" id="IPR039425">
    <property type="entry name" value="RNA_pol_sigma-70-like"/>
</dbReference>
<dbReference type="PANTHER" id="PTHR43133">
    <property type="entry name" value="RNA POLYMERASE ECF-TYPE SIGMA FACTO"/>
    <property type="match status" value="1"/>
</dbReference>
<dbReference type="GO" id="GO:0006950">
    <property type="term" value="P:response to stress"/>
    <property type="evidence" value="ECO:0007669"/>
    <property type="project" value="UniProtKB-ARBA"/>
</dbReference>
<comment type="subunit">
    <text evidence="2">Interacts transiently with the RNA polymerase catalytic core formed by RpoA, RpoB, RpoC and RpoZ (2 alpha, 1 beta, 1 beta' and 1 omega subunit) to form the RNA polymerase holoenzyme that can initiate transcription.</text>
</comment>
<dbReference type="InterPro" id="IPR036388">
    <property type="entry name" value="WH-like_DNA-bd_sf"/>
</dbReference>
<gene>
    <name evidence="11" type="ORF">KDK95_31730</name>
</gene>
<evidence type="ECO:0000259" key="10">
    <source>
        <dbReference type="Pfam" id="PF12680"/>
    </source>
</evidence>
<dbReference type="InterPro" id="IPR014305">
    <property type="entry name" value="RNA_pol_sigma-G_actinobac"/>
</dbReference>
<evidence type="ECO:0000256" key="2">
    <source>
        <dbReference type="ARBA" id="ARBA00011344"/>
    </source>
</evidence>
<evidence type="ECO:0000313" key="11">
    <source>
        <dbReference type="EMBL" id="MBR7830918.1"/>
    </source>
</evidence>
<dbReference type="Pfam" id="PF08281">
    <property type="entry name" value="Sigma70_r4_2"/>
    <property type="match status" value="1"/>
</dbReference>
<comment type="caution">
    <text evidence="11">The sequence shown here is derived from an EMBL/GenBank/DDBJ whole genome shotgun (WGS) entry which is preliminary data.</text>
</comment>
<dbReference type="EMBL" id="JAGSOH010000167">
    <property type="protein sequence ID" value="MBR7830918.1"/>
    <property type="molecule type" value="Genomic_DNA"/>
</dbReference>
<feature type="domain" description="SnoaL-like" evidence="10">
    <location>
        <begin position="207"/>
        <end position="282"/>
    </location>
</feature>
<keyword evidence="5 7" id="KW-0238">DNA-binding</keyword>
<dbReference type="InterPro" id="IPR014284">
    <property type="entry name" value="RNA_pol_sigma-70_dom"/>
</dbReference>
<dbReference type="InterPro" id="IPR000838">
    <property type="entry name" value="RNA_pol_sigma70_ECF_CS"/>
</dbReference>
<protein>
    <recommendedName>
        <fullName evidence="7">RNA polymerase sigma factor</fullName>
    </recommendedName>
</protein>
<dbReference type="PROSITE" id="PS01063">
    <property type="entry name" value="SIGMA70_ECF"/>
    <property type="match status" value="1"/>
</dbReference>
<dbReference type="Pfam" id="PF12680">
    <property type="entry name" value="SnoaL_2"/>
    <property type="match status" value="1"/>
</dbReference>
<dbReference type="SUPFAM" id="SSF88946">
    <property type="entry name" value="Sigma2 domain of RNA polymerase sigma factors"/>
    <property type="match status" value="1"/>
</dbReference>
<sequence>MTVVADRMTKAAESHRAELLAYCYRMTGSLHDAQDLVQETMLRAWRSAETYDPGRASVRTWLYRIATNLCVDALAAAKRRALPADLSAPSSVADVNELARAPEIPWLEPFPDSGLDHRDPATLAAERESVRLAFVAALQHLPPLQRAVLILRDVLAFRAAETAALLETTPAAVNSALQRARAQLAAAMPDESGLREPTGQELRGLLERYVAAFESKDLDALKRALRDDALLQMPPYAAWFLGRDAIAEFFGTVFARGGDYRFVPIGEANARPAYALYRRRGTPGFEALNLHLFTVGADGVARVDVFHAPDLFPAFGLPTTL</sequence>
<organism evidence="11 12">
    <name type="scientific">Actinospica acidithermotolerans</name>
    <dbReference type="NCBI Taxonomy" id="2828514"/>
    <lineage>
        <taxon>Bacteria</taxon>
        <taxon>Bacillati</taxon>
        <taxon>Actinomycetota</taxon>
        <taxon>Actinomycetes</taxon>
        <taxon>Catenulisporales</taxon>
        <taxon>Actinospicaceae</taxon>
        <taxon>Actinospica</taxon>
    </lineage>
</organism>
<feature type="domain" description="RNA polymerase sigma factor 70 region 4 type 2" evidence="9">
    <location>
        <begin position="132"/>
        <end position="184"/>
    </location>
</feature>
<dbReference type="Gene3D" id="1.10.10.10">
    <property type="entry name" value="Winged helix-like DNA-binding domain superfamily/Winged helix DNA-binding domain"/>
    <property type="match status" value="1"/>
</dbReference>
<dbReference type="InterPro" id="IPR037401">
    <property type="entry name" value="SnoaL-like"/>
</dbReference>
<reference evidence="11" key="1">
    <citation type="submission" date="2021-04" db="EMBL/GenBank/DDBJ databases">
        <title>Genome based classification of Actinospica acidithermotolerans sp. nov., an actinobacterium isolated from an Indonesian hot spring.</title>
        <authorList>
            <person name="Kusuma A.B."/>
            <person name="Putra K.E."/>
            <person name="Nafisah S."/>
            <person name="Loh J."/>
            <person name="Nouioui I."/>
            <person name="Goodfellow M."/>
        </authorList>
    </citation>
    <scope>NUCLEOTIDE SEQUENCE</scope>
    <source>
        <strain evidence="11">MGRD01-02</strain>
    </source>
</reference>
<keyword evidence="11" id="KW-0548">Nucleotidyltransferase</keyword>
<evidence type="ECO:0000256" key="3">
    <source>
        <dbReference type="ARBA" id="ARBA00023015"/>
    </source>
</evidence>
<feature type="domain" description="RNA polymerase sigma-70 region 2" evidence="8">
    <location>
        <begin position="13"/>
        <end position="80"/>
    </location>
</feature>
<accession>A0A941EHK1</accession>
<keyword evidence="4 7" id="KW-0731">Sigma factor</keyword>
<dbReference type="NCBIfam" id="NF006089">
    <property type="entry name" value="PRK08241.1"/>
    <property type="match status" value="1"/>
</dbReference>
<proteinExistence type="inferred from homology"/>
<name>A0A941EHK1_9ACTN</name>
<dbReference type="RefSeq" id="WP_212522037.1">
    <property type="nucleotide sequence ID" value="NZ_JAGSOH010000167.1"/>
</dbReference>
<comment type="similarity">
    <text evidence="1 7">Belongs to the sigma-70 factor family. ECF subfamily.</text>
</comment>
<dbReference type="InterPro" id="IPR013249">
    <property type="entry name" value="RNA_pol_sigma70_r4_t2"/>
</dbReference>
<dbReference type="GO" id="GO:0003677">
    <property type="term" value="F:DNA binding"/>
    <property type="evidence" value="ECO:0007669"/>
    <property type="project" value="UniProtKB-KW"/>
</dbReference>
<evidence type="ECO:0000259" key="8">
    <source>
        <dbReference type="Pfam" id="PF04542"/>
    </source>
</evidence>
<dbReference type="SUPFAM" id="SSF88659">
    <property type="entry name" value="Sigma3 and sigma4 domains of RNA polymerase sigma factors"/>
    <property type="match status" value="1"/>
</dbReference>
<evidence type="ECO:0000256" key="6">
    <source>
        <dbReference type="ARBA" id="ARBA00023163"/>
    </source>
</evidence>
<keyword evidence="3 7" id="KW-0805">Transcription regulation</keyword>
<dbReference type="GO" id="GO:0016987">
    <property type="term" value="F:sigma factor activity"/>
    <property type="evidence" value="ECO:0007669"/>
    <property type="project" value="UniProtKB-KW"/>
</dbReference>
<dbReference type="Proteomes" id="UP000676325">
    <property type="component" value="Unassembled WGS sequence"/>
</dbReference>
<dbReference type="SUPFAM" id="SSF54427">
    <property type="entry name" value="NTF2-like"/>
    <property type="match status" value="1"/>
</dbReference>
<dbReference type="InterPro" id="IPR007627">
    <property type="entry name" value="RNA_pol_sigma70_r2"/>
</dbReference>
<evidence type="ECO:0000256" key="5">
    <source>
        <dbReference type="ARBA" id="ARBA00023125"/>
    </source>
</evidence>
<evidence type="ECO:0000313" key="12">
    <source>
        <dbReference type="Proteomes" id="UP000676325"/>
    </source>
</evidence>
<dbReference type="InterPro" id="IPR013325">
    <property type="entry name" value="RNA_pol_sigma_r2"/>
</dbReference>
<dbReference type="AlphaFoldDB" id="A0A941EHK1"/>
<dbReference type="PANTHER" id="PTHR43133:SF65">
    <property type="entry name" value="ECF RNA POLYMERASE SIGMA FACTOR SIGG"/>
    <property type="match status" value="1"/>
</dbReference>